<keyword evidence="2" id="KW-1185">Reference proteome</keyword>
<dbReference type="InterPro" id="IPR036069">
    <property type="entry name" value="DUF34/NIF3_sf"/>
</dbReference>
<dbReference type="PANTHER" id="PTHR41774:SF1">
    <property type="entry name" value="NGG1P INTERACTING FACTOR NIF3"/>
    <property type="match status" value="1"/>
</dbReference>
<dbReference type="AlphaFoldDB" id="A0A6N7XXK1"/>
<dbReference type="Proteomes" id="UP000469523">
    <property type="component" value="Unassembled WGS sequence"/>
</dbReference>
<dbReference type="RefSeq" id="WP_154439409.1">
    <property type="nucleotide sequence ID" value="NZ_JAHLPJ010000001.1"/>
</dbReference>
<dbReference type="InterPro" id="IPR015867">
    <property type="entry name" value="N-reg_PII/ATP_PRibTrfase_C"/>
</dbReference>
<gene>
    <name evidence="1" type="ORF">FYJ83_05855</name>
</gene>
<organism evidence="1 2">
    <name type="scientific">Tissierella pigra</name>
    <dbReference type="NCBI Taxonomy" id="2607614"/>
    <lineage>
        <taxon>Bacteria</taxon>
        <taxon>Bacillati</taxon>
        <taxon>Bacillota</taxon>
        <taxon>Tissierellia</taxon>
        <taxon>Tissierellales</taxon>
        <taxon>Tissierellaceae</taxon>
        <taxon>Tissierella</taxon>
    </lineage>
</organism>
<dbReference type="EMBL" id="VUNQ01000009">
    <property type="protein sequence ID" value="MSU00988.1"/>
    <property type="molecule type" value="Genomic_DNA"/>
</dbReference>
<evidence type="ECO:0000313" key="1">
    <source>
        <dbReference type="EMBL" id="MSU00988.1"/>
    </source>
</evidence>
<proteinExistence type="predicted"/>
<name>A0A6N7XXK1_9FIRM</name>
<dbReference type="SUPFAM" id="SSF102705">
    <property type="entry name" value="NIF3 (NGG1p interacting factor 3)-like"/>
    <property type="match status" value="1"/>
</dbReference>
<sequence length="110" mass="12932">MEIKEVKIEIYIPEEYIIELRDELNKVNACRVGNYDNCMSITNVKGYWRPLEGTNPYSGQVGQICEGKECKVEVRCKMEYIKNAIEAIRRIHPYEEPLFNIVPIINNMFE</sequence>
<protein>
    <submittedName>
        <fullName evidence="1">Cytochrome C biogenesis protein</fullName>
    </submittedName>
</protein>
<evidence type="ECO:0000313" key="2">
    <source>
        <dbReference type="Proteomes" id="UP000469523"/>
    </source>
</evidence>
<dbReference type="Gene3D" id="3.30.70.120">
    <property type="match status" value="1"/>
</dbReference>
<comment type="caution">
    <text evidence="1">The sequence shown here is derived from an EMBL/GenBank/DDBJ whole genome shotgun (WGS) entry which is preliminary data.</text>
</comment>
<dbReference type="PANTHER" id="PTHR41774">
    <property type="match status" value="1"/>
</dbReference>
<accession>A0A6N7XXK1</accession>
<reference evidence="1 2" key="1">
    <citation type="submission" date="2019-09" db="EMBL/GenBank/DDBJ databases">
        <title>In-depth cultivation of the pig gut microbiome towards novel bacterial diversity and tailored functional studies.</title>
        <authorList>
            <person name="Wylensek D."/>
            <person name="Hitch T.C.A."/>
            <person name="Clavel T."/>
        </authorList>
    </citation>
    <scope>NUCLEOTIDE SEQUENCE [LARGE SCALE GENOMIC DNA]</scope>
    <source>
        <strain evidence="1 2">WCA3-693-APC-4?</strain>
    </source>
</reference>